<keyword evidence="4" id="KW-0560">Oxidoreductase</keyword>
<feature type="domain" description="Reductase C-terminal" evidence="6">
    <location>
        <begin position="324"/>
        <end position="394"/>
    </location>
</feature>
<evidence type="ECO:0000256" key="4">
    <source>
        <dbReference type="ARBA" id="ARBA00023002"/>
    </source>
</evidence>
<dbReference type="RefSeq" id="WP_379514156.1">
    <property type="nucleotide sequence ID" value="NZ_JBHSPA010000016.1"/>
</dbReference>
<dbReference type="EMBL" id="JBHSPA010000016">
    <property type="protein sequence ID" value="MFC5824631.1"/>
    <property type="molecule type" value="Genomic_DNA"/>
</dbReference>
<protein>
    <submittedName>
        <fullName evidence="7">NAD(P)/FAD-dependent oxidoreductase</fullName>
    </submittedName>
</protein>
<dbReference type="Proteomes" id="UP001596058">
    <property type="component" value="Unassembled WGS sequence"/>
</dbReference>
<dbReference type="PANTHER" id="PTHR43557">
    <property type="entry name" value="APOPTOSIS-INDUCING FACTOR 1"/>
    <property type="match status" value="1"/>
</dbReference>
<accession>A0ABW1CIS0</accession>
<proteinExistence type="predicted"/>
<dbReference type="InterPro" id="IPR050446">
    <property type="entry name" value="FAD-oxidoreductase/Apoptosis"/>
</dbReference>
<evidence type="ECO:0000259" key="5">
    <source>
        <dbReference type="Pfam" id="PF07992"/>
    </source>
</evidence>
<dbReference type="InterPro" id="IPR036188">
    <property type="entry name" value="FAD/NAD-bd_sf"/>
</dbReference>
<dbReference type="Pfam" id="PF07992">
    <property type="entry name" value="Pyr_redox_2"/>
    <property type="match status" value="1"/>
</dbReference>
<keyword evidence="8" id="KW-1185">Reference proteome</keyword>
<keyword evidence="3" id="KW-0274">FAD</keyword>
<dbReference type="SUPFAM" id="SSF55424">
    <property type="entry name" value="FAD/NAD-linked reductases, dimerisation (C-terminal) domain"/>
    <property type="match status" value="1"/>
</dbReference>
<gene>
    <name evidence="7" type="ORF">ACFPZ3_12305</name>
</gene>
<reference evidence="8" key="1">
    <citation type="journal article" date="2019" name="Int. J. Syst. Evol. Microbiol.">
        <title>The Global Catalogue of Microorganisms (GCM) 10K type strain sequencing project: providing services to taxonomists for standard genome sequencing and annotation.</title>
        <authorList>
            <consortium name="The Broad Institute Genomics Platform"/>
            <consortium name="The Broad Institute Genome Sequencing Center for Infectious Disease"/>
            <person name="Wu L."/>
            <person name="Ma J."/>
        </authorList>
    </citation>
    <scope>NUCLEOTIDE SEQUENCE [LARGE SCALE GENOMIC DNA]</scope>
    <source>
        <strain evidence="8">CCUG 53903</strain>
    </source>
</reference>
<dbReference type="InterPro" id="IPR016156">
    <property type="entry name" value="FAD/NAD-linked_Rdtase_dimer_sf"/>
</dbReference>
<feature type="domain" description="FAD/NAD(P)-binding" evidence="5">
    <location>
        <begin position="6"/>
        <end position="303"/>
    </location>
</feature>
<evidence type="ECO:0000256" key="3">
    <source>
        <dbReference type="ARBA" id="ARBA00022827"/>
    </source>
</evidence>
<evidence type="ECO:0000256" key="2">
    <source>
        <dbReference type="ARBA" id="ARBA00022630"/>
    </source>
</evidence>
<dbReference type="Gene3D" id="3.30.390.30">
    <property type="match status" value="1"/>
</dbReference>
<comment type="cofactor">
    <cofactor evidence="1">
        <name>FAD</name>
        <dbReference type="ChEBI" id="CHEBI:57692"/>
    </cofactor>
</comment>
<comment type="caution">
    <text evidence="7">The sequence shown here is derived from an EMBL/GenBank/DDBJ whole genome shotgun (WGS) entry which is preliminary data.</text>
</comment>
<dbReference type="InterPro" id="IPR028202">
    <property type="entry name" value="Reductase_C"/>
</dbReference>
<evidence type="ECO:0000313" key="8">
    <source>
        <dbReference type="Proteomes" id="UP001596058"/>
    </source>
</evidence>
<name>A0ABW1CIS0_9ACTN</name>
<dbReference type="SUPFAM" id="SSF51905">
    <property type="entry name" value="FAD/NAD(P)-binding domain"/>
    <property type="match status" value="1"/>
</dbReference>
<dbReference type="PANTHER" id="PTHR43557:SF2">
    <property type="entry name" value="RIESKE DOMAIN-CONTAINING PROTEIN-RELATED"/>
    <property type="match status" value="1"/>
</dbReference>
<dbReference type="Gene3D" id="3.50.50.60">
    <property type="entry name" value="FAD/NAD(P)-binding domain"/>
    <property type="match status" value="2"/>
</dbReference>
<keyword evidence="2" id="KW-0285">Flavoprotein</keyword>
<sequence length="402" mass="42574">MTDHSDVLIVGGSIAGVRTAEGLRRLSFEGGITILEAGQDLPYDRPALSKQVLTAGASAESVMLRSPADLDKARIDLRRGSVGVGLDADARTVRLADGTVITYSDLVIATGAAPRELPSVPARPGVHYLRTVQDAVRLRDAVGAPVRVVVVGAGFIGSEVAAGAAARSASVTVIEPFAFPLSRVLGDLVGKRLAQLHESKGVQLVLGRSVSGIEDVGATGKRVVLDDGTALSCDVVVIGIGAIPNTNWLAGSGLYVADGIVCDEYCRASVPNVFAVGDVARWPNPLFAESMRIEHWTNAVEQAGIVAWNLTHPDSPRAYAPVPYVWSDQYGNRLQIVGRPRAEDEVRIVLDDPADDSMVALYLRDQRVVGAFGQNAPSQLLALRRSLAARASLEEIMTAFEN</sequence>
<dbReference type="PRINTS" id="PR00368">
    <property type="entry name" value="FADPNR"/>
</dbReference>
<evidence type="ECO:0000313" key="7">
    <source>
        <dbReference type="EMBL" id="MFC5824631.1"/>
    </source>
</evidence>
<evidence type="ECO:0000256" key="1">
    <source>
        <dbReference type="ARBA" id="ARBA00001974"/>
    </source>
</evidence>
<dbReference type="InterPro" id="IPR023753">
    <property type="entry name" value="FAD/NAD-binding_dom"/>
</dbReference>
<organism evidence="7 8">
    <name type="scientific">Nonomuraea insulae</name>
    <dbReference type="NCBI Taxonomy" id="1616787"/>
    <lineage>
        <taxon>Bacteria</taxon>
        <taxon>Bacillati</taxon>
        <taxon>Actinomycetota</taxon>
        <taxon>Actinomycetes</taxon>
        <taxon>Streptosporangiales</taxon>
        <taxon>Streptosporangiaceae</taxon>
        <taxon>Nonomuraea</taxon>
    </lineage>
</organism>
<dbReference type="Pfam" id="PF14759">
    <property type="entry name" value="Reductase_C"/>
    <property type="match status" value="1"/>
</dbReference>
<dbReference type="PRINTS" id="PR00411">
    <property type="entry name" value="PNDRDTASEI"/>
</dbReference>
<evidence type="ECO:0000259" key="6">
    <source>
        <dbReference type="Pfam" id="PF14759"/>
    </source>
</evidence>